<accession>Q1RPT3</accession>
<dbReference type="SUPFAM" id="SSF48371">
    <property type="entry name" value="ARM repeat"/>
    <property type="match status" value="2"/>
</dbReference>
<dbReference type="PROSITE" id="PS51366">
    <property type="entry name" value="MI"/>
    <property type="match status" value="2"/>
</dbReference>
<keyword evidence="5" id="KW-0677">Repeat</keyword>
<keyword evidence="8" id="KW-0812">Transmembrane</keyword>
<evidence type="ECO:0000256" key="2">
    <source>
        <dbReference type="ARBA" id="ARBA00005497"/>
    </source>
</evidence>
<dbReference type="GO" id="GO:0005829">
    <property type="term" value="C:cytosol"/>
    <property type="evidence" value="ECO:0007669"/>
    <property type="project" value="TreeGrafter"/>
</dbReference>
<dbReference type="PANTHER" id="PTHR12626">
    <property type="entry name" value="PROGRAMMED CELL DEATH 4"/>
    <property type="match status" value="1"/>
</dbReference>
<evidence type="ECO:0000256" key="4">
    <source>
        <dbReference type="ARBA" id="ARBA00022490"/>
    </source>
</evidence>
<keyword evidence="8" id="KW-0472">Membrane</keyword>
<keyword evidence="8" id="KW-1133">Transmembrane helix</keyword>
<evidence type="ECO:0000256" key="7">
    <source>
        <dbReference type="SAM" id="MobiDB-lite"/>
    </source>
</evidence>
<reference evidence="10" key="1">
    <citation type="journal article" date="2006" name="DNA Cell Biol.">
        <title>Axial (apical-basal) expression of pro-apoptotic and pro-survival genes in the lake baikal demosponge Lubomirskia baicalensis.</title>
        <authorList>
            <person name="Wiens M."/>
            <person name="Belikov S.I."/>
            <person name="Kaluzhnaya O.V."/>
            <person name="Schroder H.C."/>
            <person name="Hamer B."/>
            <person name="Perovic-Ottstadt S."/>
            <person name="Borejko A."/>
            <person name="Luthringer B."/>
            <person name="Muller I.M."/>
            <person name="Muller W.E."/>
        </authorList>
    </citation>
    <scope>NUCLEOTIDE SEQUENCE</scope>
</reference>
<dbReference type="InterPro" id="IPR039778">
    <property type="entry name" value="PDCD4"/>
</dbReference>
<dbReference type="PANTHER" id="PTHR12626:SF0">
    <property type="entry name" value="PROGRAMMED CELL DEATH PROTEIN 4"/>
    <property type="match status" value="1"/>
</dbReference>
<dbReference type="SMART" id="SM00544">
    <property type="entry name" value="MA3"/>
    <property type="match status" value="2"/>
</dbReference>
<dbReference type="GO" id="GO:0045892">
    <property type="term" value="P:negative regulation of DNA-templated transcription"/>
    <property type="evidence" value="ECO:0007669"/>
    <property type="project" value="InterPro"/>
</dbReference>
<evidence type="ECO:0000256" key="5">
    <source>
        <dbReference type="ARBA" id="ARBA00022737"/>
    </source>
</evidence>
<dbReference type="FunFam" id="1.25.40.180:FF:000009">
    <property type="entry name" value="programmed cell death protein 4"/>
    <property type="match status" value="1"/>
</dbReference>
<dbReference type="GO" id="GO:0005634">
    <property type="term" value="C:nucleus"/>
    <property type="evidence" value="ECO:0007669"/>
    <property type="project" value="TreeGrafter"/>
</dbReference>
<feature type="transmembrane region" description="Helical" evidence="8">
    <location>
        <begin position="12"/>
        <end position="31"/>
    </location>
</feature>
<proteinExistence type="evidence at transcript level"/>
<dbReference type="EMBL" id="AM040447">
    <property type="protein sequence ID" value="CAJ12146.1"/>
    <property type="molecule type" value="mRNA"/>
</dbReference>
<evidence type="ECO:0000256" key="6">
    <source>
        <dbReference type="ARBA" id="ARBA00023242"/>
    </source>
</evidence>
<evidence type="ECO:0000313" key="10">
    <source>
        <dbReference type="EMBL" id="CAJ12146.1"/>
    </source>
</evidence>
<keyword evidence="6" id="KW-0539">Nucleus</keyword>
<gene>
    <name evidence="10" type="primary">ma-3</name>
</gene>
<comment type="similarity">
    <text evidence="2">Belongs to the PDCD4 family.</text>
</comment>
<comment type="subcellular location">
    <subcellularLocation>
        <location evidence="1">Cytoplasm</location>
    </subcellularLocation>
</comment>
<keyword evidence="4" id="KW-0963">Cytoplasm</keyword>
<feature type="compositionally biased region" description="Gly residues" evidence="7">
    <location>
        <begin position="106"/>
        <end position="115"/>
    </location>
</feature>
<dbReference type="FunFam" id="1.25.40.180:FF:000008">
    <property type="entry name" value="Programmed cell death protein 4"/>
    <property type="match status" value="1"/>
</dbReference>
<feature type="region of interest" description="Disordered" evidence="7">
    <location>
        <begin position="442"/>
        <end position="462"/>
    </location>
</feature>
<dbReference type="InterPro" id="IPR016024">
    <property type="entry name" value="ARM-type_fold"/>
</dbReference>
<evidence type="ECO:0000256" key="8">
    <source>
        <dbReference type="SAM" id="Phobius"/>
    </source>
</evidence>
<dbReference type="AlphaFoldDB" id="Q1RPT3"/>
<feature type="domain" description="MI" evidence="9">
    <location>
        <begin position="319"/>
        <end position="442"/>
    </location>
</feature>
<dbReference type="InterPro" id="IPR003891">
    <property type="entry name" value="Initiation_fac_eIF4g_MI"/>
</dbReference>
<dbReference type="Gene3D" id="1.25.40.180">
    <property type="match status" value="2"/>
</dbReference>
<organism evidence="10">
    <name type="scientific">Lubomirskia baikalensis</name>
    <dbReference type="NCBI Taxonomy" id="289074"/>
    <lineage>
        <taxon>Eukaryota</taxon>
        <taxon>Metazoa</taxon>
        <taxon>Porifera</taxon>
        <taxon>Demospongiae</taxon>
        <taxon>Heteroscleromorpha</taxon>
        <taxon>Spongillida</taxon>
        <taxon>Lubomirskiidae</taxon>
        <taxon>Lubomirskia</taxon>
    </lineage>
</organism>
<name>Q1RPT3_9METZ</name>
<protein>
    <recommendedName>
        <fullName evidence="3">Programmed cell death protein 4</fullName>
    </recommendedName>
</protein>
<feature type="domain" description="MI" evidence="9">
    <location>
        <begin position="156"/>
        <end position="278"/>
    </location>
</feature>
<evidence type="ECO:0000256" key="3">
    <source>
        <dbReference type="ARBA" id="ARBA00014414"/>
    </source>
</evidence>
<dbReference type="Pfam" id="PF02847">
    <property type="entry name" value="MA3"/>
    <property type="match status" value="2"/>
</dbReference>
<feature type="region of interest" description="Disordered" evidence="7">
    <location>
        <begin position="86"/>
        <end position="150"/>
    </location>
</feature>
<sequence>MLFVTLFSRRHLVVILRLFSIFFFFFFPSAMEVDVAAENGMARTPTQKQVTFNDTLEIAELNIDLRTQLGDTTSELSLGLGATSPSKLKAAEKDRHSKTGRRGLPKKGGAGGKGTWGKLTEVYNEDGVRDNKDPNYSSEDDDYIISPSSPEITPEQFRKEAEVIFKEYFDHGDTDEVKRSLSDLNIRNIKSEIVHVLLDLAMEARPPHRELASVLLSDLACAHVINTRDISDGFEAIFDQMTELSLDTPDVSEVIGNFIARCIADDCLPPCFVKNHINITDRQRLDALKRASLLLNMKHGLARLDTIWGMGGGQRPVVFLVKQIILLLKEYISSGDQTEAARCLVELEVPHFHHELVYQAVVLVLENGTESCMKMVMDLLLHMANITVLTQDQIDRGIMRVYGDMTEIVLDNPHAYVTLTKLVESCVTAGMLSQHLATQMPQRGRKRFVSEGDGGAIKSPED</sequence>
<evidence type="ECO:0000256" key="1">
    <source>
        <dbReference type="ARBA" id="ARBA00004496"/>
    </source>
</evidence>
<evidence type="ECO:0000259" key="9">
    <source>
        <dbReference type="PROSITE" id="PS51366"/>
    </source>
</evidence>